<feature type="binding site" evidence="15">
    <location>
        <position position="218"/>
    </location>
    <ligand>
        <name>NAD(+)</name>
        <dbReference type="ChEBI" id="CHEBI:57540"/>
    </ligand>
</feature>
<keyword evidence="9 13" id="KW-0457">Lysine biosynthesis</keyword>
<dbReference type="SUPFAM" id="SSF52283">
    <property type="entry name" value="Formate/glycerate dehydrogenase catalytic domain-like"/>
    <property type="match status" value="1"/>
</dbReference>
<sequence length="352" mass="39375">MTHLWLRAETKKNEERSALTPSVAKTLMENGDSLLTQDLKSLIGCTIAESGSWRSAPLDAYIIGLKELPENDDSPLPHTHIMFAHCYKNQEGWKDVLSRFVRGKGLLLDLEFLMLNGRRVAAYGYYAGFAGSAVALDVWAHQILNPGERYPKINSYPNEPALIEHTKELLHKASAQIGRTPKVMVMGAKGRCGTGAGDFARRVGINKKDIIEWDMEETKKGGPFYEILESDIFVNCIYLSSKIPPFLTKEMLDQPKKLTVISDVSCDATNPNNPIPVYFGATTFDDPLINIKTKTQDVDVIAIDHLPSLLPREASDMFAKDLLNTLLQLPKRQESVVWSDAEKLFNEKVKLL</sequence>
<comment type="similarity">
    <text evidence="2 13">Belongs to the AlaDH/PNT family.</text>
</comment>
<evidence type="ECO:0000256" key="12">
    <source>
        <dbReference type="ARBA" id="ARBA00047860"/>
    </source>
</evidence>
<comment type="caution">
    <text evidence="19">The sequence shown here is derived from an EMBL/GenBank/DDBJ whole genome shotgun (WGS) entry which is preliminary data.</text>
</comment>
<evidence type="ECO:0000256" key="1">
    <source>
        <dbReference type="ARBA" id="ARBA00004884"/>
    </source>
</evidence>
<feature type="active site" description="Proton donor" evidence="14">
    <location>
        <position position="85"/>
    </location>
</feature>
<dbReference type="Pfam" id="PF05222">
    <property type="entry name" value="AlaDh_PNT_N"/>
    <property type="match status" value="1"/>
</dbReference>
<dbReference type="Gene3D" id="3.40.50.720">
    <property type="entry name" value="NAD(P)-binding Rossmann-like Domain"/>
    <property type="match status" value="2"/>
</dbReference>
<feature type="domain" description="Alanine dehydrogenase/pyridine nucleotide transhydrogenase NAD(H)-binding" evidence="17">
    <location>
        <begin position="170"/>
        <end position="302"/>
    </location>
</feature>
<keyword evidence="20" id="KW-1185">Reference proteome</keyword>
<name>A0AAD5U9P5_9FUNG</name>
<evidence type="ECO:0000256" key="4">
    <source>
        <dbReference type="ARBA" id="ARBA00012847"/>
    </source>
</evidence>
<evidence type="ECO:0000313" key="20">
    <source>
        <dbReference type="Proteomes" id="UP001210925"/>
    </source>
</evidence>
<feature type="domain" description="Alanine dehydrogenase/pyridine nucleotide transhydrogenase N-terminal" evidence="18">
    <location>
        <begin position="5"/>
        <end position="130"/>
    </location>
</feature>
<evidence type="ECO:0000256" key="13">
    <source>
        <dbReference type="PIRNR" id="PIRNR018250"/>
    </source>
</evidence>
<evidence type="ECO:0000256" key="10">
    <source>
        <dbReference type="ARBA" id="ARBA00023157"/>
    </source>
</evidence>
<dbReference type="InterPro" id="IPR027281">
    <property type="entry name" value="Lys1"/>
</dbReference>
<evidence type="ECO:0000256" key="9">
    <source>
        <dbReference type="ARBA" id="ARBA00023154"/>
    </source>
</evidence>
<dbReference type="SMART" id="SM01003">
    <property type="entry name" value="AlaDh_PNT_N"/>
    <property type="match status" value="1"/>
</dbReference>
<keyword evidence="6 13" id="KW-0028">Amino-acid biosynthesis</keyword>
<evidence type="ECO:0000256" key="15">
    <source>
        <dbReference type="PIRSR" id="PIRSR018250-3"/>
    </source>
</evidence>
<dbReference type="InterPro" id="IPR036291">
    <property type="entry name" value="NAD(P)-bd_dom_sf"/>
</dbReference>
<organism evidence="19 20">
    <name type="scientific">Boothiomyces macroporosus</name>
    <dbReference type="NCBI Taxonomy" id="261099"/>
    <lineage>
        <taxon>Eukaryota</taxon>
        <taxon>Fungi</taxon>
        <taxon>Fungi incertae sedis</taxon>
        <taxon>Chytridiomycota</taxon>
        <taxon>Chytridiomycota incertae sedis</taxon>
        <taxon>Chytridiomycetes</taxon>
        <taxon>Rhizophydiales</taxon>
        <taxon>Terramycetaceae</taxon>
        <taxon>Boothiomyces</taxon>
    </lineage>
</organism>
<dbReference type="EMBL" id="JADGKB010000179">
    <property type="protein sequence ID" value="KAJ3251523.1"/>
    <property type="molecule type" value="Genomic_DNA"/>
</dbReference>
<comment type="subunit">
    <text evidence="3">Monomer.</text>
</comment>
<evidence type="ECO:0000259" key="18">
    <source>
        <dbReference type="SMART" id="SM01003"/>
    </source>
</evidence>
<dbReference type="PANTHER" id="PTHR11133">
    <property type="entry name" value="SACCHAROPINE DEHYDROGENASE"/>
    <property type="match status" value="1"/>
</dbReference>
<dbReference type="PIRSF" id="PIRSF018250">
    <property type="entry name" value="Saccharopine_DH_Lys"/>
    <property type="match status" value="1"/>
</dbReference>
<feature type="binding site" evidence="15">
    <location>
        <position position="214"/>
    </location>
    <ligand>
        <name>NAD(+)</name>
        <dbReference type="ChEBI" id="CHEBI:57540"/>
    </ligand>
</feature>
<dbReference type="SUPFAM" id="SSF51735">
    <property type="entry name" value="NAD(P)-binding Rossmann-fold domains"/>
    <property type="match status" value="1"/>
</dbReference>
<evidence type="ECO:0000256" key="16">
    <source>
        <dbReference type="PIRSR" id="PIRSR018250-4"/>
    </source>
</evidence>
<dbReference type="Pfam" id="PF01262">
    <property type="entry name" value="AlaDh_PNT_C"/>
    <property type="match status" value="1"/>
</dbReference>
<dbReference type="AlphaFoldDB" id="A0AAD5U9P5"/>
<feature type="binding site" evidence="15">
    <location>
        <position position="264"/>
    </location>
    <ligand>
        <name>NAD(+)</name>
        <dbReference type="ChEBI" id="CHEBI:57540"/>
    </ligand>
</feature>
<feature type="binding site" evidence="15">
    <location>
        <begin position="190"/>
        <end position="191"/>
    </location>
    <ligand>
        <name>NAD(+)</name>
        <dbReference type="ChEBI" id="CHEBI:57540"/>
    </ligand>
</feature>
<keyword evidence="7 13" id="KW-0560">Oxidoreductase</keyword>
<evidence type="ECO:0000256" key="2">
    <source>
        <dbReference type="ARBA" id="ARBA00005689"/>
    </source>
</evidence>
<evidence type="ECO:0000256" key="6">
    <source>
        <dbReference type="ARBA" id="ARBA00022605"/>
    </source>
</evidence>
<dbReference type="PANTHER" id="PTHR11133:SF23">
    <property type="entry name" value="SACCHAROPINE DEHYDROGENASE [NAD(+), L-LYSINE-FORMING]"/>
    <property type="match status" value="1"/>
</dbReference>
<dbReference type="FunFam" id="3.40.50.720:FF:000217">
    <property type="entry name" value="Saccharopine dehydrogenase [NAD(+), L-lysine-forming]"/>
    <property type="match status" value="1"/>
</dbReference>
<evidence type="ECO:0000256" key="3">
    <source>
        <dbReference type="ARBA" id="ARBA00011245"/>
    </source>
</evidence>
<evidence type="ECO:0000256" key="11">
    <source>
        <dbReference type="ARBA" id="ARBA00033228"/>
    </source>
</evidence>
<dbReference type="InterPro" id="IPR007698">
    <property type="entry name" value="AlaDH/PNT_NAD(H)-bd"/>
</dbReference>
<keyword evidence="8 13" id="KW-0520">NAD</keyword>
<evidence type="ECO:0000256" key="7">
    <source>
        <dbReference type="ARBA" id="ARBA00023002"/>
    </source>
</evidence>
<evidence type="ECO:0000256" key="5">
    <source>
        <dbReference type="ARBA" id="ARBA00021221"/>
    </source>
</evidence>
<keyword evidence="10" id="KW-1015">Disulfide bond</keyword>
<reference evidence="19" key="1">
    <citation type="submission" date="2020-05" db="EMBL/GenBank/DDBJ databases">
        <title>Phylogenomic resolution of chytrid fungi.</title>
        <authorList>
            <person name="Stajich J.E."/>
            <person name="Amses K."/>
            <person name="Simmons R."/>
            <person name="Seto K."/>
            <person name="Myers J."/>
            <person name="Bonds A."/>
            <person name="Quandt C.A."/>
            <person name="Barry K."/>
            <person name="Liu P."/>
            <person name="Grigoriev I."/>
            <person name="Longcore J.E."/>
            <person name="James T.Y."/>
        </authorList>
    </citation>
    <scope>NUCLEOTIDE SEQUENCE</scope>
    <source>
        <strain evidence="19">PLAUS21</strain>
    </source>
</reference>
<protein>
    <recommendedName>
        <fullName evidence="5 13">Saccharopine dehydrogenase [NAD(+), L-lysine-forming]</fullName>
        <shortName evidence="13">SDH</shortName>
        <ecNumber evidence="4 13">1.5.1.7</ecNumber>
    </recommendedName>
    <alternativeName>
        <fullName evidence="11 13">Lysine--2-oxoglutarate reductase</fullName>
    </alternativeName>
</protein>
<dbReference type="GO" id="GO:0004754">
    <property type="term" value="F:saccharopine dehydrogenase (NAD+, L-lysine-forming) activity"/>
    <property type="evidence" value="ECO:0007669"/>
    <property type="project" value="UniProtKB-EC"/>
</dbReference>
<dbReference type="GO" id="GO:0019878">
    <property type="term" value="P:lysine biosynthetic process via aminoadipic acid"/>
    <property type="evidence" value="ECO:0007669"/>
    <property type="project" value="TreeGrafter"/>
</dbReference>
<dbReference type="InterPro" id="IPR051168">
    <property type="entry name" value="AASS"/>
</dbReference>
<dbReference type="CDD" id="cd12188">
    <property type="entry name" value="SDH"/>
    <property type="match status" value="1"/>
</dbReference>
<accession>A0AAD5U9P5</accession>
<dbReference type="EC" id="1.5.1.7" evidence="4 13"/>
<evidence type="ECO:0000256" key="14">
    <source>
        <dbReference type="PIRSR" id="PIRSR018250-1"/>
    </source>
</evidence>
<feature type="binding site" evidence="15">
    <location>
        <begin position="303"/>
        <end position="306"/>
    </location>
    <ligand>
        <name>NAD(+)</name>
        <dbReference type="ChEBI" id="CHEBI:57540"/>
    </ligand>
</feature>
<comment type="catalytic activity">
    <reaction evidence="12 13">
        <text>L-saccharopine + NAD(+) + H2O = L-lysine + 2-oxoglutarate + NADH + H(+)</text>
        <dbReference type="Rhea" id="RHEA:12440"/>
        <dbReference type="ChEBI" id="CHEBI:15377"/>
        <dbReference type="ChEBI" id="CHEBI:15378"/>
        <dbReference type="ChEBI" id="CHEBI:16810"/>
        <dbReference type="ChEBI" id="CHEBI:32551"/>
        <dbReference type="ChEBI" id="CHEBI:57540"/>
        <dbReference type="ChEBI" id="CHEBI:57945"/>
        <dbReference type="ChEBI" id="CHEBI:57951"/>
        <dbReference type="EC" id="1.5.1.7"/>
    </reaction>
</comment>
<dbReference type="GO" id="GO:0005737">
    <property type="term" value="C:cytoplasm"/>
    <property type="evidence" value="ECO:0007669"/>
    <property type="project" value="TreeGrafter"/>
</dbReference>
<evidence type="ECO:0000256" key="8">
    <source>
        <dbReference type="ARBA" id="ARBA00023027"/>
    </source>
</evidence>
<evidence type="ECO:0000313" key="19">
    <source>
        <dbReference type="EMBL" id="KAJ3251523.1"/>
    </source>
</evidence>
<dbReference type="Proteomes" id="UP001210925">
    <property type="component" value="Unassembled WGS sequence"/>
</dbReference>
<dbReference type="SMART" id="SM01002">
    <property type="entry name" value="AlaDh_PNT_C"/>
    <property type="match status" value="1"/>
</dbReference>
<comment type="pathway">
    <text evidence="1 13">Amino-acid biosynthesis; L-lysine biosynthesis via AAA pathway; L-lysine from L-alpha-aminoadipate (fungal route): step 3/3.</text>
</comment>
<proteinExistence type="inferred from homology"/>
<feature type="binding site" evidence="15">
    <location>
        <position position="238"/>
    </location>
    <ligand>
        <name>NAD(+)</name>
        <dbReference type="ChEBI" id="CHEBI:57540"/>
    </ligand>
</feature>
<evidence type="ECO:0000259" key="17">
    <source>
        <dbReference type="SMART" id="SM01002"/>
    </source>
</evidence>
<dbReference type="InterPro" id="IPR007886">
    <property type="entry name" value="AlaDH/PNT_N"/>
</dbReference>
<feature type="disulfide bond" evidence="16">
    <location>
        <begin position="192"/>
        <end position="236"/>
    </location>
</feature>
<feature type="active site" description="Proton acceptor" evidence="14">
    <location>
        <position position="66"/>
    </location>
</feature>
<feature type="binding site" evidence="15">
    <location>
        <position position="118"/>
    </location>
    <ligand>
        <name>NAD(+)</name>
        <dbReference type="ChEBI" id="CHEBI:57540"/>
    </ligand>
</feature>
<gene>
    <name evidence="19" type="primary">LYS1</name>
    <name evidence="19" type="ORF">HK103_002268</name>
</gene>